<dbReference type="InterPro" id="IPR028202">
    <property type="entry name" value="Reductase_C"/>
</dbReference>
<dbReference type="InterPro" id="IPR036188">
    <property type="entry name" value="FAD/NAD-bd_sf"/>
</dbReference>
<feature type="region of interest" description="Disordered" evidence="5">
    <location>
        <begin position="419"/>
        <end position="442"/>
    </location>
</feature>
<evidence type="ECO:0000256" key="4">
    <source>
        <dbReference type="ARBA" id="ARBA00023002"/>
    </source>
</evidence>
<dbReference type="AlphaFoldDB" id="A0A512JRN8"/>
<gene>
    <name evidence="8" type="ORF">MGN01_44650</name>
</gene>
<keyword evidence="3" id="KW-0274">FAD</keyword>
<organism evidence="8 9">
    <name type="scientific">Methylobacterium gnaphalii</name>
    <dbReference type="NCBI Taxonomy" id="1010610"/>
    <lineage>
        <taxon>Bacteria</taxon>
        <taxon>Pseudomonadati</taxon>
        <taxon>Pseudomonadota</taxon>
        <taxon>Alphaproteobacteria</taxon>
        <taxon>Hyphomicrobiales</taxon>
        <taxon>Methylobacteriaceae</taxon>
        <taxon>Methylobacterium</taxon>
    </lineage>
</organism>
<proteinExistence type="predicted"/>
<keyword evidence="2" id="KW-0285">Flavoprotein</keyword>
<evidence type="ECO:0000256" key="1">
    <source>
        <dbReference type="ARBA" id="ARBA00001974"/>
    </source>
</evidence>
<dbReference type="EMBL" id="BJZV01000053">
    <property type="protein sequence ID" value="GEP12620.1"/>
    <property type="molecule type" value="Genomic_DNA"/>
</dbReference>
<reference evidence="8 9" key="1">
    <citation type="submission" date="2019-07" db="EMBL/GenBank/DDBJ databases">
        <title>Whole genome shotgun sequence of Methylobacterium gnaphalii NBRC 107716.</title>
        <authorList>
            <person name="Hosoyama A."/>
            <person name="Uohara A."/>
            <person name="Ohji S."/>
            <person name="Ichikawa N."/>
        </authorList>
    </citation>
    <scope>NUCLEOTIDE SEQUENCE [LARGE SCALE GENOMIC DNA]</scope>
    <source>
        <strain evidence="8 9">NBRC 107716</strain>
    </source>
</reference>
<feature type="domain" description="FAD/NAD(P)-binding" evidence="6">
    <location>
        <begin position="8"/>
        <end position="312"/>
    </location>
</feature>
<dbReference type="InterPro" id="IPR016156">
    <property type="entry name" value="FAD/NAD-linked_Rdtase_dimer_sf"/>
</dbReference>
<keyword evidence="4" id="KW-0560">Oxidoreductase</keyword>
<dbReference type="GO" id="GO:0005737">
    <property type="term" value="C:cytoplasm"/>
    <property type="evidence" value="ECO:0007669"/>
    <property type="project" value="TreeGrafter"/>
</dbReference>
<dbReference type="SUPFAM" id="SSF55424">
    <property type="entry name" value="FAD/NAD-linked reductases, dimerisation (C-terminal) domain"/>
    <property type="match status" value="1"/>
</dbReference>
<evidence type="ECO:0000259" key="6">
    <source>
        <dbReference type="Pfam" id="PF07992"/>
    </source>
</evidence>
<evidence type="ECO:0000256" key="5">
    <source>
        <dbReference type="SAM" id="MobiDB-lite"/>
    </source>
</evidence>
<dbReference type="Pfam" id="PF14759">
    <property type="entry name" value="Reductase_C"/>
    <property type="match status" value="1"/>
</dbReference>
<dbReference type="PRINTS" id="PR00368">
    <property type="entry name" value="FADPNR"/>
</dbReference>
<dbReference type="OrthoDB" id="7809559at2"/>
<dbReference type="Pfam" id="PF07992">
    <property type="entry name" value="Pyr_redox_2"/>
    <property type="match status" value="1"/>
</dbReference>
<evidence type="ECO:0000259" key="7">
    <source>
        <dbReference type="Pfam" id="PF14759"/>
    </source>
</evidence>
<evidence type="ECO:0000313" key="9">
    <source>
        <dbReference type="Proteomes" id="UP000321750"/>
    </source>
</evidence>
<dbReference type="PANTHER" id="PTHR43557">
    <property type="entry name" value="APOPTOSIS-INDUCING FACTOR 1"/>
    <property type="match status" value="1"/>
</dbReference>
<sequence>MSAVDDPSIVIVGASLAGLRGAEALRDSGYTGPLTIVGDEPYRPYDRPPLSKHVLAGDLRAEATELPQLTAVRAQWRLGQAAVALDRAGRTIRLADDTVLPYRSLLVTTGARARPFPGAGAGLPGVHTIRGRDDAAALRSALAEKPRRVLIVGGGLIGCEAASCCRDLGLSVTLVDPNPTPLARVLGMLVGNSVAVRMKDAGVSFRPHTHVKAFESRNGKVARARLEDGGEIEADLVIVALGAERDARWLAKAGLLADGGGLTCDAACRAMTGEGAPDPHIYAAGDIARWPNPLFGDRLRTVEHWGNAVEQARHAARNMLAGRDDQKAYAHLPAFWSSQFDVNIKAIGSTEGADKIAIVHGSRTSGRFLAVYGRAGRTVAAVSFDEARWLPAYESQIACGAPFPPILDATDQAPIDHFSPGFPAPRLASESADTTERESIHA</sequence>
<dbReference type="PANTHER" id="PTHR43557:SF2">
    <property type="entry name" value="RIESKE DOMAIN-CONTAINING PROTEIN-RELATED"/>
    <property type="match status" value="1"/>
</dbReference>
<dbReference type="Gene3D" id="3.50.50.60">
    <property type="entry name" value="FAD/NAD(P)-binding domain"/>
    <property type="match status" value="2"/>
</dbReference>
<dbReference type="Gene3D" id="3.30.390.30">
    <property type="match status" value="1"/>
</dbReference>
<feature type="domain" description="Reductase C-terminal" evidence="7">
    <location>
        <begin position="335"/>
        <end position="405"/>
    </location>
</feature>
<dbReference type="PRINTS" id="PR00411">
    <property type="entry name" value="PNDRDTASEI"/>
</dbReference>
<keyword evidence="9" id="KW-1185">Reference proteome</keyword>
<dbReference type="InterPro" id="IPR023753">
    <property type="entry name" value="FAD/NAD-binding_dom"/>
</dbReference>
<comment type="cofactor">
    <cofactor evidence="1">
        <name>FAD</name>
        <dbReference type="ChEBI" id="CHEBI:57692"/>
    </cofactor>
</comment>
<dbReference type="SUPFAM" id="SSF51905">
    <property type="entry name" value="FAD/NAD(P)-binding domain"/>
    <property type="match status" value="1"/>
</dbReference>
<evidence type="ECO:0000313" key="8">
    <source>
        <dbReference type="EMBL" id="GEP12620.1"/>
    </source>
</evidence>
<dbReference type="GO" id="GO:0016651">
    <property type="term" value="F:oxidoreductase activity, acting on NAD(P)H"/>
    <property type="evidence" value="ECO:0007669"/>
    <property type="project" value="TreeGrafter"/>
</dbReference>
<evidence type="ECO:0000256" key="3">
    <source>
        <dbReference type="ARBA" id="ARBA00022827"/>
    </source>
</evidence>
<dbReference type="InterPro" id="IPR050446">
    <property type="entry name" value="FAD-oxidoreductase/Apoptosis"/>
</dbReference>
<accession>A0A512JRN8</accession>
<protein>
    <submittedName>
        <fullName evidence="8">Pyridine nucleotide-disulfide oxidoreductase</fullName>
    </submittedName>
</protein>
<evidence type="ECO:0000256" key="2">
    <source>
        <dbReference type="ARBA" id="ARBA00022630"/>
    </source>
</evidence>
<name>A0A512JRN8_9HYPH</name>
<comment type="caution">
    <text evidence="8">The sequence shown here is derived from an EMBL/GenBank/DDBJ whole genome shotgun (WGS) entry which is preliminary data.</text>
</comment>
<dbReference type="Proteomes" id="UP000321750">
    <property type="component" value="Unassembled WGS sequence"/>
</dbReference>